<evidence type="ECO:0000313" key="2">
    <source>
        <dbReference type="EMBL" id="MPC66575.1"/>
    </source>
</evidence>
<feature type="compositionally biased region" description="Polar residues" evidence="1">
    <location>
        <begin position="51"/>
        <end position="67"/>
    </location>
</feature>
<evidence type="ECO:0000256" key="1">
    <source>
        <dbReference type="SAM" id="MobiDB-lite"/>
    </source>
</evidence>
<organism evidence="2 3">
    <name type="scientific">Portunus trituberculatus</name>
    <name type="common">Swimming crab</name>
    <name type="synonym">Neptunus trituberculatus</name>
    <dbReference type="NCBI Taxonomy" id="210409"/>
    <lineage>
        <taxon>Eukaryota</taxon>
        <taxon>Metazoa</taxon>
        <taxon>Ecdysozoa</taxon>
        <taxon>Arthropoda</taxon>
        <taxon>Crustacea</taxon>
        <taxon>Multicrustacea</taxon>
        <taxon>Malacostraca</taxon>
        <taxon>Eumalacostraca</taxon>
        <taxon>Eucarida</taxon>
        <taxon>Decapoda</taxon>
        <taxon>Pleocyemata</taxon>
        <taxon>Brachyura</taxon>
        <taxon>Eubrachyura</taxon>
        <taxon>Portunoidea</taxon>
        <taxon>Portunidae</taxon>
        <taxon>Portuninae</taxon>
        <taxon>Portunus</taxon>
    </lineage>
</organism>
<proteinExistence type="predicted"/>
<dbReference type="AlphaFoldDB" id="A0A5B7HA92"/>
<dbReference type="EMBL" id="VSRR010024952">
    <property type="protein sequence ID" value="MPC66575.1"/>
    <property type="molecule type" value="Genomic_DNA"/>
</dbReference>
<gene>
    <name evidence="2" type="ORF">E2C01_060724</name>
</gene>
<dbReference type="Proteomes" id="UP000324222">
    <property type="component" value="Unassembled WGS sequence"/>
</dbReference>
<sequence length="77" mass="8730">MYVHNDLTCSHVNALHRPRDMNVLKSKCCLPTTHDDRIYYHCKGDLRPMSSHPSTQVSLHSLPSSYCPSDGCLQENS</sequence>
<evidence type="ECO:0000313" key="3">
    <source>
        <dbReference type="Proteomes" id="UP000324222"/>
    </source>
</evidence>
<protein>
    <submittedName>
        <fullName evidence="2">Uncharacterized protein</fullName>
    </submittedName>
</protein>
<feature type="region of interest" description="Disordered" evidence="1">
    <location>
        <begin position="50"/>
        <end position="77"/>
    </location>
</feature>
<comment type="caution">
    <text evidence="2">The sequence shown here is derived from an EMBL/GenBank/DDBJ whole genome shotgun (WGS) entry which is preliminary data.</text>
</comment>
<reference evidence="2 3" key="1">
    <citation type="submission" date="2019-05" db="EMBL/GenBank/DDBJ databases">
        <title>Another draft genome of Portunus trituberculatus and its Hox gene families provides insights of decapod evolution.</title>
        <authorList>
            <person name="Jeong J.-H."/>
            <person name="Song I."/>
            <person name="Kim S."/>
            <person name="Choi T."/>
            <person name="Kim D."/>
            <person name="Ryu S."/>
            <person name="Kim W."/>
        </authorList>
    </citation>
    <scope>NUCLEOTIDE SEQUENCE [LARGE SCALE GENOMIC DNA]</scope>
    <source>
        <tissue evidence="2">Muscle</tissue>
    </source>
</reference>
<name>A0A5B7HA92_PORTR</name>
<accession>A0A5B7HA92</accession>
<keyword evidence="3" id="KW-1185">Reference proteome</keyword>